<feature type="compositionally biased region" description="Basic and acidic residues" evidence="1">
    <location>
        <begin position="162"/>
        <end position="174"/>
    </location>
</feature>
<dbReference type="Proteomes" id="UP000250043">
    <property type="component" value="Unassembled WGS sequence"/>
</dbReference>
<gene>
    <name evidence="2" type="ORF">OBBRIDRAFT_883467</name>
</gene>
<proteinExistence type="predicted"/>
<dbReference type="AlphaFoldDB" id="A0A8E2J6R0"/>
<dbReference type="EMBL" id="KV722333">
    <property type="protein sequence ID" value="OCH95840.1"/>
    <property type="molecule type" value="Genomic_DNA"/>
</dbReference>
<feature type="region of interest" description="Disordered" evidence="1">
    <location>
        <begin position="118"/>
        <end position="174"/>
    </location>
</feature>
<sequence>MRTLAISNAPASDKIAEPVCQGSLQIRMKIDTSDPDIPEFSEFTKVMRACAEGLFDDTKSFTRQDPLKVRKYVSKALKEMPFLSRYERAWPALHYLKRNFLPLRKRLLKRQALSSNPIGHSVSGHEQTAPHAVSSTVLSHSNRPEAEHGQTHALNGDSVSRTADRRAQVGSRKAEVPRIHQYPCAVTVERQTPPLSLMPRNMPTPASTSLSSTAESAECFADGFKLFLRTLSPELTDLHEVFVEHGVASEKCFADLLRLPVGEREMLLKHDMRLRSLQFRNVRAALESWGNTRFTPAA</sequence>
<reference evidence="2 3" key="1">
    <citation type="submission" date="2016-07" db="EMBL/GenBank/DDBJ databases">
        <title>Draft genome of the white-rot fungus Obba rivulosa 3A-2.</title>
        <authorList>
            <consortium name="DOE Joint Genome Institute"/>
            <person name="Miettinen O."/>
            <person name="Riley R."/>
            <person name="Acob R."/>
            <person name="Barry K."/>
            <person name="Cullen D."/>
            <person name="De Vries R."/>
            <person name="Hainaut M."/>
            <person name="Hatakka A."/>
            <person name="Henrissat B."/>
            <person name="Hilden K."/>
            <person name="Kuo R."/>
            <person name="Labutti K."/>
            <person name="Lipzen A."/>
            <person name="Makela M.R."/>
            <person name="Sandor L."/>
            <person name="Spatafora J.W."/>
            <person name="Grigoriev I.V."/>
            <person name="Hibbett D.S."/>
        </authorList>
    </citation>
    <scope>NUCLEOTIDE SEQUENCE [LARGE SCALE GENOMIC DNA]</scope>
    <source>
        <strain evidence="2 3">3A-2</strain>
    </source>
</reference>
<accession>A0A8E2J6R0</accession>
<name>A0A8E2J6R0_9APHY</name>
<evidence type="ECO:0000256" key="1">
    <source>
        <dbReference type="SAM" id="MobiDB-lite"/>
    </source>
</evidence>
<organism evidence="2 3">
    <name type="scientific">Obba rivulosa</name>
    <dbReference type="NCBI Taxonomy" id="1052685"/>
    <lineage>
        <taxon>Eukaryota</taxon>
        <taxon>Fungi</taxon>
        <taxon>Dikarya</taxon>
        <taxon>Basidiomycota</taxon>
        <taxon>Agaricomycotina</taxon>
        <taxon>Agaricomycetes</taxon>
        <taxon>Polyporales</taxon>
        <taxon>Gelatoporiaceae</taxon>
        <taxon>Obba</taxon>
    </lineage>
</organism>
<evidence type="ECO:0000313" key="2">
    <source>
        <dbReference type="EMBL" id="OCH95840.1"/>
    </source>
</evidence>
<evidence type="ECO:0000313" key="3">
    <source>
        <dbReference type="Proteomes" id="UP000250043"/>
    </source>
</evidence>
<keyword evidence="3" id="KW-1185">Reference proteome</keyword>
<protein>
    <submittedName>
        <fullName evidence="2">Uncharacterized protein</fullName>
    </submittedName>
</protein>